<dbReference type="RefSeq" id="WP_386155681.1">
    <property type="nucleotide sequence ID" value="NZ_JBHMBS010000003.1"/>
</dbReference>
<keyword evidence="2" id="KW-1185">Reference proteome</keyword>
<organism evidence="1 2">
    <name type="scientific">Streptosporangium vulgare</name>
    <dbReference type="NCBI Taxonomy" id="46190"/>
    <lineage>
        <taxon>Bacteria</taxon>
        <taxon>Bacillati</taxon>
        <taxon>Actinomycetota</taxon>
        <taxon>Actinomycetes</taxon>
        <taxon>Streptosporangiales</taxon>
        <taxon>Streptosporangiaceae</taxon>
        <taxon>Streptosporangium</taxon>
    </lineage>
</organism>
<protein>
    <submittedName>
        <fullName evidence="1">Uncharacterized protein</fullName>
    </submittedName>
</protein>
<comment type="caution">
    <text evidence="1">The sequence shown here is derived from an EMBL/GenBank/DDBJ whole genome shotgun (WGS) entry which is preliminary data.</text>
</comment>
<gene>
    <name evidence="1" type="ORF">ACFFRH_09475</name>
</gene>
<accession>A0ABV5T9J2</accession>
<proteinExistence type="predicted"/>
<evidence type="ECO:0000313" key="1">
    <source>
        <dbReference type="EMBL" id="MFB9675714.1"/>
    </source>
</evidence>
<dbReference type="PROSITE" id="PS51257">
    <property type="entry name" value="PROKAR_LIPOPROTEIN"/>
    <property type="match status" value="1"/>
</dbReference>
<reference evidence="1 2" key="1">
    <citation type="submission" date="2024-09" db="EMBL/GenBank/DDBJ databases">
        <authorList>
            <person name="Sun Q."/>
            <person name="Mori K."/>
        </authorList>
    </citation>
    <scope>NUCLEOTIDE SEQUENCE [LARGE SCALE GENOMIC DNA]</scope>
    <source>
        <strain evidence="1 2">JCM 3028</strain>
    </source>
</reference>
<name>A0ABV5T9J2_9ACTN</name>
<dbReference type="EMBL" id="JBHMBS010000003">
    <property type="protein sequence ID" value="MFB9675714.1"/>
    <property type="molecule type" value="Genomic_DNA"/>
</dbReference>
<dbReference type="Proteomes" id="UP001589610">
    <property type="component" value="Unassembled WGS sequence"/>
</dbReference>
<sequence>MLRQAGRSEFGERHGGFVVEGGQGGAPFLVACADDTGISAQEPARYEAALLVAGYRVELDPDDDQALRAWPIA</sequence>
<evidence type="ECO:0000313" key="2">
    <source>
        <dbReference type="Proteomes" id="UP001589610"/>
    </source>
</evidence>